<organism evidence="2 3">
    <name type="scientific">Blastomyces percursus</name>
    <dbReference type="NCBI Taxonomy" id="1658174"/>
    <lineage>
        <taxon>Eukaryota</taxon>
        <taxon>Fungi</taxon>
        <taxon>Dikarya</taxon>
        <taxon>Ascomycota</taxon>
        <taxon>Pezizomycotina</taxon>
        <taxon>Eurotiomycetes</taxon>
        <taxon>Eurotiomycetidae</taxon>
        <taxon>Onygenales</taxon>
        <taxon>Ajellomycetaceae</taxon>
        <taxon>Blastomyces</taxon>
    </lineage>
</organism>
<dbReference type="EMBL" id="LGTZ01001241">
    <property type="protein sequence ID" value="OJD21904.1"/>
    <property type="molecule type" value="Genomic_DNA"/>
</dbReference>
<dbReference type="AlphaFoldDB" id="A0A1J9Q013"/>
<dbReference type="Proteomes" id="UP000242791">
    <property type="component" value="Unassembled WGS sequence"/>
</dbReference>
<comment type="caution">
    <text evidence="2">The sequence shown here is derived from an EMBL/GenBank/DDBJ whole genome shotgun (WGS) entry which is preliminary data.</text>
</comment>
<reference evidence="2 3" key="1">
    <citation type="submission" date="2015-08" db="EMBL/GenBank/DDBJ databases">
        <title>Emmonsia species relationships and genome sequence.</title>
        <authorList>
            <person name="Cuomo C.A."/>
            <person name="Schwartz I.S."/>
            <person name="Kenyon C."/>
            <person name="De Hoog G.S."/>
            <person name="Govender N.P."/>
            <person name="Botha A."/>
            <person name="Moreno L."/>
            <person name="De Vries M."/>
            <person name="Munoz J.F."/>
            <person name="Stielow J.B."/>
        </authorList>
    </citation>
    <scope>NUCLEOTIDE SEQUENCE [LARGE SCALE GENOMIC DNA]</scope>
    <source>
        <strain evidence="2 3">EI222</strain>
    </source>
</reference>
<evidence type="ECO:0000313" key="3">
    <source>
        <dbReference type="Proteomes" id="UP000242791"/>
    </source>
</evidence>
<accession>A0A1J9Q013</accession>
<sequence>MSLENRLVSRKRQHPDSLQPTPQHQPKRQKSNAPASTYWDNLSKIWLTENAVRELNRRNIRSQVPQSHRPVTRRLQAEAKTHRGSLQFARDLIRDCLLDY</sequence>
<gene>
    <name evidence="2" type="ORF">ACJ73_06757</name>
</gene>
<evidence type="ECO:0000256" key="1">
    <source>
        <dbReference type="SAM" id="MobiDB-lite"/>
    </source>
</evidence>
<name>A0A1J9Q013_9EURO</name>
<proteinExistence type="predicted"/>
<dbReference type="OrthoDB" id="4188135at2759"/>
<dbReference type="VEuPathDB" id="FungiDB:ACJ73_06757"/>
<dbReference type="STRING" id="1658174.A0A1J9Q013"/>
<evidence type="ECO:0000313" key="2">
    <source>
        <dbReference type="EMBL" id="OJD21904.1"/>
    </source>
</evidence>
<keyword evidence="3" id="KW-1185">Reference proteome</keyword>
<feature type="region of interest" description="Disordered" evidence="1">
    <location>
        <begin position="1"/>
        <end position="35"/>
    </location>
</feature>
<protein>
    <submittedName>
        <fullName evidence="2">Uncharacterized protein</fullName>
    </submittedName>
</protein>